<evidence type="ECO:0000256" key="9">
    <source>
        <dbReference type="ARBA" id="ARBA00066480"/>
    </source>
</evidence>
<dbReference type="EMBL" id="LN609528">
    <property type="protein sequence ID" value="CEF62403.1"/>
    <property type="molecule type" value="Genomic_DNA"/>
</dbReference>
<proteinExistence type="predicted"/>
<dbReference type="GO" id="GO:0006753">
    <property type="term" value="P:nucleoside phosphate metabolic process"/>
    <property type="evidence" value="ECO:0007669"/>
    <property type="project" value="TreeGrafter"/>
</dbReference>
<dbReference type="NCBIfam" id="TIGR00052">
    <property type="entry name" value="nudix-type nucleoside diphosphatase, YffH/AdpP family"/>
    <property type="match status" value="1"/>
</dbReference>
<evidence type="ECO:0000256" key="8">
    <source>
        <dbReference type="ARBA" id="ARBA00054674"/>
    </source>
</evidence>
<dbReference type="FunFam" id="3.90.79.10:FF:000035">
    <property type="entry name" value="Uridine diphosphate glucose pyrophosphatase"/>
    <property type="match status" value="1"/>
</dbReference>
<evidence type="ECO:0000256" key="5">
    <source>
        <dbReference type="ARBA" id="ARBA00022801"/>
    </source>
</evidence>
<evidence type="ECO:0000313" key="13">
    <source>
        <dbReference type="EMBL" id="CEF62403.1"/>
    </source>
</evidence>
<keyword evidence="5" id="KW-0378">Hydrolase</keyword>
<dbReference type="InterPro" id="IPR015797">
    <property type="entry name" value="NUDIX_hydrolase-like_dom_sf"/>
</dbReference>
<evidence type="ECO:0000256" key="1">
    <source>
        <dbReference type="ARBA" id="ARBA00001946"/>
    </source>
</evidence>
<reference evidence="13 14" key="1">
    <citation type="submission" date="2014-09" db="EMBL/GenBank/DDBJ databases">
        <authorList>
            <person name="Martin A.A."/>
        </authorList>
    </citation>
    <scope>NUCLEOTIDE SEQUENCE</scope>
    <source>
        <strain evidence="14">ED321</strain>
        <strain evidence="13">ED321 Heterogonic</strain>
    </source>
</reference>
<keyword evidence="14" id="KW-1185">Reference proteome</keyword>
<dbReference type="CTD" id="36374768"/>
<reference evidence="15" key="2">
    <citation type="submission" date="2020-12" db="UniProtKB">
        <authorList>
            <consortium name="WormBaseParasite"/>
        </authorList>
    </citation>
    <scope>IDENTIFICATION</scope>
</reference>
<protein>
    <recommendedName>
        <fullName evidence="10">Uridine diphosphate glucose pyrophosphatase NUDT14</fullName>
        <ecNumber evidence="9">3.6.1.45</ecNumber>
    </recommendedName>
    <alternativeName>
        <fullName evidence="11">Nucleoside diphosphate-linked moiety X motif 14</fullName>
    </alternativeName>
</protein>
<dbReference type="Proteomes" id="UP000035682">
    <property type="component" value="Unplaced"/>
</dbReference>
<dbReference type="SUPFAM" id="SSF55811">
    <property type="entry name" value="Nudix"/>
    <property type="match status" value="1"/>
</dbReference>
<dbReference type="InterPro" id="IPR000086">
    <property type="entry name" value="NUDIX_hydrolase_dom"/>
</dbReference>
<dbReference type="STRING" id="34506.A0A090MUS3"/>
<evidence type="ECO:0000313" key="14">
    <source>
        <dbReference type="Proteomes" id="UP000035682"/>
    </source>
</evidence>
<name>A0A090MUS3_STRRB</name>
<dbReference type="GeneID" id="36374768"/>
<keyword evidence="6" id="KW-0460">Magnesium</keyword>
<comment type="subunit">
    <text evidence="3">Homodimer.</text>
</comment>
<accession>A0A090MUS3</accession>
<dbReference type="PROSITE" id="PS51462">
    <property type="entry name" value="NUDIX"/>
    <property type="match status" value="1"/>
</dbReference>
<dbReference type="PANTHER" id="PTHR11839">
    <property type="entry name" value="UDP/ADP-SUGAR PYROPHOSPHATASE"/>
    <property type="match status" value="1"/>
</dbReference>
<comment type="subcellular location">
    <subcellularLocation>
        <location evidence="2">Cytoplasm</location>
    </subcellularLocation>
</comment>
<dbReference type="eggNOG" id="KOG4432">
    <property type="taxonomic scope" value="Eukaryota"/>
</dbReference>
<comment type="catalytic activity">
    <reaction evidence="7">
        <text>UDP-sugar + H2O = UMP + alpha-D-aldose 1-phosphate.</text>
        <dbReference type="EC" id="3.6.1.45"/>
    </reaction>
</comment>
<evidence type="ECO:0000259" key="12">
    <source>
        <dbReference type="PROSITE" id="PS51462"/>
    </source>
</evidence>
<dbReference type="EC" id="3.6.1.45" evidence="9"/>
<evidence type="ECO:0000256" key="11">
    <source>
        <dbReference type="ARBA" id="ARBA00080475"/>
    </source>
</evidence>
<sequence>MESNTFIRNVEFEPLNNSKYLTPIRMKFEARLKENDKVRKIVWDVASEHDSVATLLYNRDHDTLLFVKQFRASVFFGAVRRQKENIEKTIESIDFTKYPPNMGYSLELCAGLIDKPGVSVIQHAQEEILEECGYKVPLEEIKFLKRFTTGIGFSGAQQHLFYAVVDDKMIVHEGGGNEEEGENIETVSMTIKEVKDLMNQDELCSPPGFLYVVQHFLDNIYSKVKQSI</sequence>
<evidence type="ECO:0000256" key="4">
    <source>
        <dbReference type="ARBA" id="ARBA00022490"/>
    </source>
</evidence>
<evidence type="ECO:0000256" key="10">
    <source>
        <dbReference type="ARBA" id="ARBA00071467"/>
    </source>
</evidence>
<keyword evidence="4" id="KW-0963">Cytoplasm</keyword>
<evidence type="ECO:0000256" key="7">
    <source>
        <dbReference type="ARBA" id="ARBA00051086"/>
    </source>
</evidence>
<dbReference type="RefSeq" id="XP_024501605.1">
    <property type="nucleotide sequence ID" value="XM_024647537.1"/>
</dbReference>
<evidence type="ECO:0000313" key="15">
    <source>
        <dbReference type="WBParaSite" id="SRAE_1000067600.1"/>
    </source>
</evidence>
<dbReference type="WormBase" id="SRAE_1000067600">
    <property type="protein sequence ID" value="SRP07051"/>
    <property type="gene ID" value="WBGene00257273"/>
</dbReference>
<evidence type="ECO:0000256" key="3">
    <source>
        <dbReference type="ARBA" id="ARBA00011738"/>
    </source>
</evidence>
<comment type="function">
    <text evidence="8">Hydrolyzes UDP-glucose to glucose 1-phosphate and UMP and ADP-ribose to ribose 5-phosphate and AMP. The physiological substrate is probably UDP-glucose. Poor activity on other substrates such as ADP-glucose, CDP-glucose, GDP-glucose and GDP-mannose.</text>
</comment>
<dbReference type="AlphaFoldDB" id="A0A090MUS3"/>
<dbReference type="OrthoDB" id="10249920at2759"/>
<evidence type="ECO:0000256" key="6">
    <source>
        <dbReference type="ARBA" id="ARBA00022842"/>
    </source>
</evidence>
<organism evidence="13">
    <name type="scientific">Strongyloides ratti</name>
    <name type="common">Parasitic roundworm</name>
    <dbReference type="NCBI Taxonomy" id="34506"/>
    <lineage>
        <taxon>Eukaryota</taxon>
        <taxon>Metazoa</taxon>
        <taxon>Ecdysozoa</taxon>
        <taxon>Nematoda</taxon>
        <taxon>Chromadorea</taxon>
        <taxon>Rhabditida</taxon>
        <taxon>Tylenchina</taxon>
        <taxon>Panagrolaimomorpha</taxon>
        <taxon>Strongyloidoidea</taxon>
        <taxon>Strongyloididae</taxon>
        <taxon>Strongyloides</taxon>
    </lineage>
</organism>
<comment type="cofactor">
    <cofactor evidence="1">
        <name>Mg(2+)</name>
        <dbReference type="ChEBI" id="CHEBI:18420"/>
    </cofactor>
</comment>
<dbReference type="GO" id="GO:0019693">
    <property type="term" value="P:ribose phosphate metabolic process"/>
    <property type="evidence" value="ECO:0007669"/>
    <property type="project" value="TreeGrafter"/>
</dbReference>
<feature type="domain" description="Nudix hydrolase" evidence="12">
    <location>
        <begin position="47"/>
        <end position="210"/>
    </location>
</feature>
<evidence type="ECO:0000256" key="2">
    <source>
        <dbReference type="ARBA" id="ARBA00004496"/>
    </source>
</evidence>
<dbReference type="Gene3D" id="3.90.79.10">
    <property type="entry name" value="Nucleoside Triphosphate Pyrophosphohydrolase"/>
    <property type="match status" value="1"/>
</dbReference>
<dbReference type="CDD" id="cd18887">
    <property type="entry name" value="NUDIX_UGPPase_Nudt14"/>
    <property type="match status" value="1"/>
</dbReference>
<dbReference type="OMA" id="YTYELCA"/>
<dbReference type="GO" id="GO:0046872">
    <property type="term" value="F:metal ion binding"/>
    <property type="evidence" value="ECO:0007669"/>
    <property type="project" value="InterPro"/>
</dbReference>
<dbReference type="InterPro" id="IPR004385">
    <property type="entry name" value="NDP_pyrophosphatase"/>
</dbReference>
<dbReference type="WBParaSite" id="SRAE_1000067600.1">
    <property type="protein sequence ID" value="SRAE_1000067600.1"/>
    <property type="gene ID" value="WBGene00257273"/>
</dbReference>
<evidence type="ECO:0000313" key="16">
    <source>
        <dbReference type="WormBase" id="SRAE_1000067600"/>
    </source>
</evidence>
<gene>
    <name evidence="13 15 16" type="ORF">SRAE_1000067600</name>
</gene>
<dbReference type="GO" id="GO:0005737">
    <property type="term" value="C:cytoplasm"/>
    <property type="evidence" value="ECO:0007669"/>
    <property type="project" value="UniProtKB-SubCell"/>
</dbReference>
<dbReference type="GO" id="GO:0008768">
    <property type="term" value="F:UDP-sugar diphosphatase activity"/>
    <property type="evidence" value="ECO:0007669"/>
    <property type="project" value="UniProtKB-EC"/>
</dbReference>
<dbReference type="PANTHER" id="PTHR11839:SF15">
    <property type="entry name" value="URIDINE DIPHOSPHATE GLUCOSE PYROPHOSPHATASE NUDT14"/>
    <property type="match status" value="1"/>
</dbReference>